<dbReference type="Gene3D" id="3.30.110.20">
    <property type="entry name" value="Alba-like domain"/>
    <property type="match status" value="1"/>
</dbReference>
<feature type="domain" description="DNA/RNA-binding protein Alba-like" evidence="4">
    <location>
        <begin position="6"/>
        <end position="69"/>
    </location>
</feature>
<evidence type="ECO:0000313" key="6">
    <source>
        <dbReference type="Proteomes" id="UP001412067"/>
    </source>
</evidence>
<dbReference type="EMBL" id="JBBWWR010000012">
    <property type="protein sequence ID" value="KAK8958686.1"/>
    <property type="molecule type" value="Genomic_DNA"/>
</dbReference>
<dbReference type="PANTHER" id="PTHR13516:SF14">
    <property type="entry name" value="ALBA DNA_RNA-BINDING PROTEIN"/>
    <property type="match status" value="1"/>
</dbReference>
<evidence type="ECO:0000313" key="5">
    <source>
        <dbReference type="EMBL" id="KAK8958686.1"/>
    </source>
</evidence>
<dbReference type="InterPro" id="IPR036882">
    <property type="entry name" value="Alba-like_dom_sf"/>
</dbReference>
<organism evidence="5 6">
    <name type="scientific">Platanthera guangdongensis</name>
    <dbReference type="NCBI Taxonomy" id="2320717"/>
    <lineage>
        <taxon>Eukaryota</taxon>
        <taxon>Viridiplantae</taxon>
        <taxon>Streptophyta</taxon>
        <taxon>Embryophyta</taxon>
        <taxon>Tracheophyta</taxon>
        <taxon>Spermatophyta</taxon>
        <taxon>Magnoliopsida</taxon>
        <taxon>Liliopsida</taxon>
        <taxon>Asparagales</taxon>
        <taxon>Orchidaceae</taxon>
        <taxon>Orchidoideae</taxon>
        <taxon>Orchideae</taxon>
        <taxon>Orchidinae</taxon>
        <taxon>Platanthera</taxon>
    </lineage>
</organism>
<proteinExistence type="inferred from homology"/>
<evidence type="ECO:0000256" key="3">
    <source>
        <dbReference type="ARBA" id="ARBA00023242"/>
    </source>
</evidence>
<evidence type="ECO:0000259" key="4">
    <source>
        <dbReference type="Pfam" id="PF01918"/>
    </source>
</evidence>
<reference evidence="5 6" key="1">
    <citation type="journal article" date="2022" name="Nat. Plants">
        <title>Genomes of leafy and leafless Platanthera orchids illuminate the evolution of mycoheterotrophy.</title>
        <authorList>
            <person name="Li M.H."/>
            <person name="Liu K.W."/>
            <person name="Li Z."/>
            <person name="Lu H.C."/>
            <person name="Ye Q.L."/>
            <person name="Zhang D."/>
            <person name="Wang J.Y."/>
            <person name="Li Y.F."/>
            <person name="Zhong Z.M."/>
            <person name="Liu X."/>
            <person name="Yu X."/>
            <person name="Liu D.K."/>
            <person name="Tu X.D."/>
            <person name="Liu B."/>
            <person name="Hao Y."/>
            <person name="Liao X.Y."/>
            <person name="Jiang Y.T."/>
            <person name="Sun W.H."/>
            <person name="Chen J."/>
            <person name="Chen Y.Q."/>
            <person name="Ai Y."/>
            <person name="Zhai J.W."/>
            <person name="Wu S.S."/>
            <person name="Zhou Z."/>
            <person name="Hsiao Y.Y."/>
            <person name="Wu W.L."/>
            <person name="Chen Y.Y."/>
            <person name="Lin Y.F."/>
            <person name="Hsu J.L."/>
            <person name="Li C.Y."/>
            <person name="Wang Z.W."/>
            <person name="Zhao X."/>
            <person name="Zhong W.Y."/>
            <person name="Ma X.K."/>
            <person name="Ma L."/>
            <person name="Huang J."/>
            <person name="Chen G.Z."/>
            <person name="Huang M.Z."/>
            <person name="Huang L."/>
            <person name="Peng D.H."/>
            <person name="Luo Y.B."/>
            <person name="Zou S.Q."/>
            <person name="Chen S.P."/>
            <person name="Lan S."/>
            <person name="Tsai W.C."/>
            <person name="Van de Peer Y."/>
            <person name="Liu Z.J."/>
        </authorList>
    </citation>
    <scope>NUCLEOTIDE SEQUENCE [LARGE SCALE GENOMIC DNA]</scope>
    <source>
        <strain evidence="5">Lor288</strain>
    </source>
</reference>
<name>A0ABR2M4V5_9ASPA</name>
<dbReference type="InterPro" id="IPR051958">
    <property type="entry name" value="Alba-like_NAB"/>
</dbReference>
<comment type="caution">
    <text evidence="5">The sequence shown here is derived from an EMBL/GenBank/DDBJ whole genome shotgun (WGS) entry which is preliminary data.</text>
</comment>
<comment type="similarity">
    <text evidence="2">Belongs to the histone-like Alba family.</text>
</comment>
<dbReference type="PANTHER" id="PTHR13516">
    <property type="entry name" value="RIBONUCLEASE P SUBUNIT P25"/>
    <property type="match status" value="1"/>
</dbReference>
<comment type="subcellular location">
    <subcellularLocation>
        <location evidence="1">Nucleus</location>
    </subcellularLocation>
</comment>
<protein>
    <recommendedName>
        <fullName evidence="4">DNA/RNA-binding protein Alba-like domain-containing protein</fullName>
    </recommendedName>
</protein>
<sequence length="215" mass="24441">MLINKNEIHITTQGRMHSYITYATSLIQEKGSDEIIFKAMGRTINKTVMIVELIDRRIADLHQNTAVGSTDITDTWEPLEEGLLPLETTRHVSMIKRYWLSHAINLEVKSLVLIKTARHERKRDIVYNIDNFVSPSLPFFSFPSSFFLNPPLLLPLFFFLFLPPPPLFPPHTGVEPGGPPGPHSGMAESDLFSVFPILPRPFTNKINDFISLFTP</sequence>
<dbReference type="Proteomes" id="UP001412067">
    <property type="component" value="Unassembled WGS sequence"/>
</dbReference>
<accession>A0ABR2M4V5</accession>
<keyword evidence="3" id="KW-0539">Nucleus</keyword>
<evidence type="ECO:0000256" key="1">
    <source>
        <dbReference type="ARBA" id="ARBA00004123"/>
    </source>
</evidence>
<dbReference type="InterPro" id="IPR002775">
    <property type="entry name" value="DNA/RNA-bd_Alba-like"/>
</dbReference>
<gene>
    <name evidence="5" type="ORF">KSP40_PGU018245</name>
</gene>
<keyword evidence="6" id="KW-1185">Reference proteome</keyword>
<evidence type="ECO:0000256" key="2">
    <source>
        <dbReference type="ARBA" id="ARBA00008018"/>
    </source>
</evidence>
<dbReference type="Pfam" id="PF01918">
    <property type="entry name" value="Alba"/>
    <property type="match status" value="1"/>
</dbReference>
<dbReference type="SUPFAM" id="SSF82704">
    <property type="entry name" value="AlbA-like"/>
    <property type="match status" value="1"/>
</dbReference>